<dbReference type="Proteomes" id="UP000253426">
    <property type="component" value="Unassembled WGS sequence"/>
</dbReference>
<evidence type="ECO:0000313" key="1">
    <source>
        <dbReference type="EMBL" id="RBP46176.1"/>
    </source>
</evidence>
<keyword evidence="2" id="KW-1185">Reference proteome</keyword>
<dbReference type="EMBL" id="QNRR01000002">
    <property type="protein sequence ID" value="RBP46176.1"/>
    <property type="molecule type" value="Genomic_DNA"/>
</dbReference>
<protein>
    <submittedName>
        <fullName evidence="1">Uncharacterized protein</fullName>
    </submittedName>
</protein>
<comment type="caution">
    <text evidence="1">The sequence shown here is derived from an EMBL/GenBank/DDBJ whole genome shotgun (WGS) entry which is preliminary data.</text>
</comment>
<gene>
    <name evidence="1" type="ORF">DES53_102562</name>
</gene>
<accession>A0A366HRQ0</accession>
<evidence type="ECO:0000313" key="2">
    <source>
        <dbReference type="Proteomes" id="UP000253426"/>
    </source>
</evidence>
<proteinExistence type="predicted"/>
<dbReference type="AlphaFoldDB" id="A0A366HRQ0"/>
<dbReference type="OrthoDB" id="3078617at2"/>
<sequence length="113" mass="12859">MSEELPLRDGSNFFGSLFTNLEKKEIAEKFAVQGWSARKATWHDYEVLCEWAELIIEGNEPILFHGPIENPDTNIDRILKTLRDAGIGYSGEYYDETGGLVMEYAWSPDPASR</sequence>
<reference evidence="1 2" key="1">
    <citation type="submission" date="2018-06" db="EMBL/GenBank/DDBJ databases">
        <title>Genomic Encyclopedia of Type Strains, Phase IV (KMG-IV): sequencing the most valuable type-strain genomes for metagenomic binning, comparative biology and taxonomic classification.</title>
        <authorList>
            <person name="Goeker M."/>
        </authorList>
    </citation>
    <scope>NUCLEOTIDE SEQUENCE [LARGE SCALE GENOMIC DNA]</scope>
    <source>
        <strain evidence="1 2">DSM 25532</strain>
    </source>
</reference>
<name>A0A366HRQ0_9BACT</name>
<dbReference type="RefSeq" id="WP_113957707.1">
    <property type="nucleotide sequence ID" value="NZ_QNRR01000002.1"/>
</dbReference>
<organism evidence="1 2">
    <name type="scientific">Roseimicrobium gellanilyticum</name>
    <dbReference type="NCBI Taxonomy" id="748857"/>
    <lineage>
        <taxon>Bacteria</taxon>
        <taxon>Pseudomonadati</taxon>
        <taxon>Verrucomicrobiota</taxon>
        <taxon>Verrucomicrobiia</taxon>
        <taxon>Verrucomicrobiales</taxon>
        <taxon>Verrucomicrobiaceae</taxon>
        <taxon>Roseimicrobium</taxon>
    </lineage>
</organism>